<proteinExistence type="predicted"/>
<keyword evidence="6" id="KW-1185">Reference proteome</keyword>
<feature type="compositionally biased region" description="Polar residues" evidence="1">
    <location>
        <begin position="586"/>
        <end position="597"/>
    </location>
</feature>
<dbReference type="GO" id="GO:0005975">
    <property type="term" value="P:carbohydrate metabolic process"/>
    <property type="evidence" value="ECO:0007669"/>
    <property type="project" value="InterPro"/>
</dbReference>
<gene>
    <name evidence="5" type="ORF">M8330_13845</name>
</gene>
<dbReference type="AlphaFoldDB" id="A0A9X2D8L8"/>
<dbReference type="InterPro" id="IPR008928">
    <property type="entry name" value="6-hairpin_glycosidase_sf"/>
</dbReference>
<protein>
    <submittedName>
        <fullName evidence="5">Glycoside hydrolase family 127 protein</fullName>
    </submittedName>
</protein>
<dbReference type="Proteomes" id="UP001139485">
    <property type="component" value="Unassembled WGS sequence"/>
</dbReference>
<evidence type="ECO:0000313" key="5">
    <source>
        <dbReference type="EMBL" id="MCM0621373.1"/>
    </source>
</evidence>
<feature type="domain" description="Non-reducing end beta-L-arabinofuranosidase-like GH127 C-terminal" evidence="4">
    <location>
        <begin position="497"/>
        <end position="641"/>
    </location>
</feature>
<evidence type="ECO:0000256" key="1">
    <source>
        <dbReference type="SAM" id="MobiDB-lite"/>
    </source>
</evidence>
<dbReference type="GO" id="GO:0016787">
    <property type="term" value="F:hydrolase activity"/>
    <property type="evidence" value="ECO:0007669"/>
    <property type="project" value="UniProtKB-KW"/>
</dbReference>
<reference evidence="5" key="1">
    <citation type="submission" date="2022-05" db="EMBL/GenBank/DDBJ databases">
        <authorList>
            <person name="Tuo L."/>
        </authorList>
    </citation>
    <scope>NUCLEOTIDE SEQUENCE</scope>
    <source>
        <strain evidence="5">BSK12Z-4</strain>
    </source>
</reference>
<dbReference type="InterPro" id="IPR049174">
    <property type="entry name" value="Beta-AFase-like"/>
</dbReference>
<evidence type="ECO:0000313" key="6">
    <source>
        <dbReference type="Proteomes" id="UP001139485"/>
    </source>
</evidence>
<dbReference type="InterPro" id="IPR049046">
    <property type="entry name" value="Beta-AFase-like_GH127_middle"/>
</dbReference>
<dbReference type="InterPro" id="IPR012878">
    <property type="entry name" value="Beta-AFase-like_GH127_cat"/>
</dbReference>
<dbReference type="Pfam" id="PF20736">
    <property type="entry name" value="Glyco_hydro127M"/>
    <property type="match status" value="1"/>
</dbReference>
<evidence type="ECO:0000259" key="4">
    <source>
        <dbReference type="Pfam" id="PF20737"/>
    </source>
</evidence>
<comment type="caution">
    <text evidence="5">The sequence shown here is derived from an EMBL/GenBank/DDBJ whole genome shotgun (WGS) entry which is preliminary data.</text>
</comment>
<name>A0A9X2D8L8_9ACTN</name>
<feature type="domain" description="Non-reducing end beta-L-arabinofuranosidase-like GH127 middle" evidence="3">
    <location>
        <begin position="402"/>
        <end position="495"/>
    </location>
</feature>
<sequence>MLHGGLWRQYQSVNADRTFDHVMHWLDHEGWLSNFDRVASGEPMGDRPGWVFSDSEVYKVAEAMAWEYARTGDKTLPVRLEALATRIAAAQDLDGYLNTAFGHGEQRPRWSDLAEGHELYVAGHLLQAAVAHVRTIGEGTLVRAAVRAADQLCEEFADGAREAICGHPEIEVGLVELGRALDEPRYIDMARTFVDRRGHGSLGEGNFGRAYFQDDTPVLTADVLRGHAVRALYLSAAAIDLAVDQSDTELLDAVQRQYDRTVSRRTYITGGMGSRHQDEGFGEDWELPNDRAYCETCAGIGSIMVAWRLLLATGEVRYADLIERTLYNVVAASPSDSGDAFFYANPLHQRVEGEPVDPVRANPRAESSDRAPWFEVSCCPTNLARTFASLSAYFATVDERGVQLHQYGDYVLRTPWRGGSLALSVRTDYPDDGTVVVVVEEAPETPCELRLRVPEWCEGATFRVRGAAPVDVSPGWATAVGPWSPGDRVELHLPLRPRVIEPDPRIDSVRGCLAVQHGPDVLCLEGIDLPAGWSLDDVAVDDPSSELREGMPARVSLRSRSALDAAWPYRPRVRGAAGRLIAGRATSSGEGAVSSSPGPYRETHLGPADPSGGAEDRVRVALRPYRGWGRRGRTTMRIWLPTS</sequence>
<accession>A0A9X2D8L8</accession>
<evidence type="ECO:0000259" key="3">
    <source>
        <dbReference type="Pfam" id="PF20736"/>
    </source>
</evidence>
<dbReference type="SUPFAM" id="SSF48208">
    <property type="entry name" value="Six-hairpin glycosidases"/>
    <property type="match status" value="1"/>
</dbReference>
<dbReference type="PANTHER" id="PTHR43465">
    <property type="entry name" value="DUF1680 DOMAIN PROTEIN (AFU_ORTHOLOGUE AFUA_1G08910)"/>
    <property type="match status" value="1"/>
</dbReference>
<dbReference type="InterPro" id="IPR049049">
    <property type="entry name" value="Beta-AFase-like_GH127_C"/>
</dbReference>
<feature type="region of interest" description="Disordered" evidence="1">
    <location>
        <begin position="586"/>
        <end position="616"/>
    </location>
</feature>
<organism evidence="5 6">
    <name type="scientific">Nocardioides bruguierae</name>
    <dbReference type="NCBI Taxonomy" id="2945102"/>
    <lineage>
        <taxon>Bacteria</taxon>
        <taxon>Bacillati</taxon>
        <taxon>Actinomycetota</taxon>
        <taxon>Actinomycetes</taxon>
        <taxon>Propionibacteriales</taxon>
        <taxon>Nocardioidaceae</taxon>
        <taxon>Nocardioides</taxon>
    </lineage>
</organism>
<keyword evidence="5" id="KW-0378">Hydrolase</keyword>
<evidence type="ECO:0000259" key="2">
    <source>
        <dbReference type="Pfam" id="PF07944"/>
    </source>
</evidence>
<dbReference type="PANTHER" id="PTHR43465:SF2">
    <property type="entry name" value="DUF1680 DOMAIN PROTEIN (AFU_ORTHOLOGUE AFUA_1G08910)"/>
    <property type="match status" value="1"/>
</dbReference>
<dbReference type="Pfam" id="PF20737">
    <property type="entry name" value="Glyco_hydro127C"/>
    <property type="match status" value="1"/>
</dbReference>
<dbReference type="EMBL" id="JAMOIL010000017">
    <property type="protein sequence ID" value="MCM0621373.1"/>
    <property type="molecule type" value="Genomic_DNA"/>
</dbReference>
<dbReference type="Pfam" id="PF07944">
    <property type="entry name" value="Beta-AFase-like_GH127_cat"/>
    <property type="match status" value="1"/>
</dbReference>
<feature type="domain" description="Non-reducing end beta-L-arabinofuranosidase-like GH127 catalytic" evidence="2">
    <location>
        <begin position="5"/>
        <end position="391"/>
    </location>
</feature>